<proteinExistence type="inferred from homology"/>
<dbReference type="PANTHER" id="PTHR43484:SF1">
    <property type="entry name" value="FLAGELLAR MOTOR SWITCH PROTEIN FLIN"/>
    <property type="match status" value="1"/>
</dbReference>
<keyword evidence="9" id="KW-0966">Cell projection</keyword>
<evidence type="ECO:0000313" key="9">
    <source>
        <dbReference type="EMBL" id="RXH57258.1"/>
    </source>
</evidence>
<dbReference type="PRINTS" id="PR00956">
    <property type="entry name" value="FLGMOTORFLIN"/>
</dbReference>
<keyword evidence="7" id="KW-0472">Membrane</keyword>
<dbReference type="InterPro" id="IPR036429">
    <property type="entry name" value="SpoA-like_sf"/>
</dbReference>
<sequence>MQAPERGKAWKALEVAFGRSLTRPLAEACRTGWQVSVSEPPAQLPDDAQSTVYFRFTLSGSLEGDVFLVIRHSDAMSLSLRDAPEYADGFGEEHYKALSSAVNRCTGDLQESLLEYGVASVRVEAAGMPELPVENSTGLSVHSEDPSRKASMMLIFDEKVIQSLKAASAKAFSYPAAESAGGNLDLVMDVALNVTLRFGQRRLSLREVLDLTSGSVVELDRQVDEPVELVLDGRVVARGEAVIIDGNYGLRITQVVQSVVS</sequence>
<evidence type="ECO:0000256" key="4">
    <source>
        <dbReference type="ARBA" id="ARBA00022475"/>
    </source>
</evidence>
<comment type="similarity">
    <text evidence="2">Belongs to the FliN/MopA/SpaO family.</text>
</comment>
<gene>
    <name evidence="9" type="ORF">GRAN_0568</name>
</gene>
<dbReference type="InterPro" id="IPR051469">
    <property type="entry name" value="FliN/MopA/SpaO"/>
</dbReference>
<organism evidence="9 10">
    <name type="scientific">Granulicella sibirica</name>
    <dbReference type="NCBI Taxonomy" id="2479048"/>
    <lineage>
        <taxon>Bacteria</taxon>
        <taxon>Pseudomonadati</taxon>
        <taxon>Acidobacteriota</taxon>
        <taxon>Terriglobia</taxon>
        <taxon>Terriglobales</taxon>
        <taxon>Acidobacteriaceae</taxon>
        <taxon>Granulicella</taxon>
    </lineage>
</organism>
<evidence type="ECO:0000256" key="1">
    <source>
        <dbReference type="ARBA" id="ARBA00004413"/>
    </source>
</evidence>
<dbReference type="GO" id="GO:0009425">
    <property type="term" value="C:bacterial-type flagellum basal body"/>
    <property type="evidence" value="ECO:0007669"/>
    <property type="project" value="InterPro"/>
</dbReference>
<reference evidence="10" key="2">
    <citation type="submission" date="2019-02" db="EMBL/GenBank/DDBJ databases">
        <title>Granulicella sibirica sp. nov., a psychrotolerant acidobacterium isolated from an organic soil layer in forested tundra, West Siberia.</title>
        <authorList>
            <person name="Oshkin I.Y."/>
            <person name="Kulichevskaya I.S."/>
            <person name="Rijpstra W.I.C."/>
            <person name="Sinninghe Damste J.S."/>
            <person name="Rakitin A.L."/>
            <person name="Ravin N.V."/>
            <person name="Dedysh S.N."/>
        </authorList>
    </citation>
    <scope>NUCLEOTIDE SEQUENCE [LARGE SCALE GENOMIC DNA]</scope>
    <source>
        <strain evidence="10">AF10</strain>
    </source>
</reference>
<keyword evidence="6" id="KW-0283">Flagellar rotation</keyword>
<protein>
    <recommendedName>
        <fullName evidence="3">Flagellar motor switch protein FliN</fullName>
    </recommendedName>
</protein>
<dbReference type="Proteomes" id="UP000289437">
    <property type="component" value="Unassembled WGS sequence"/>
</dbReference>
<keyword evidence="5" id="KW-0145">Chemotaxis</keyword>
<name>A0A4Q0T5B5_9BACT</name>
<dbReference type="NCBIfam" id="TIGR02480">
    <property type="entry name" value="fliN"/>
    <property type="match status" value="1"/>
</dbReference>
<accession>A0A4Q0T5B5</accession>
<evidence type="ECO:0000256" key="6">
    <source>
        <dbReference type="ARBA" id="ARBA00022779"/>
    </source>
</evidence>
<keyword evidence="10" id="KW-1185">Reference proteome</keyword>
<dbReference type="InterPro" id="IPR012826">
    <property type="entry name" value="FliN"/>
</dbReference>
<evidence type="ECO:0000256" key="5">
    <source>
        <dbReference type="ARBA" id="ARBA00022500"/>
    </source>
</evidence>
<evidence type="ECO:0000256" key="7">
    <source>
        <dbReference type="ARBA" id="ARBA00023136"/>
    </source>
</evidence>
<dbReference type="Gene3D" id="2.30.330.10">
    <property type="entry name" value="SpoA-like"/>
    <property type="match status" value="1"/>
</dbReference>
<dbReference type="PANTHER" id="PTHR43484">
    <property type="match status" value="1"/>
</dbReference>
<reference evidence="9 10" key="1">
    <citation type="submission" date="2018-11" db="EMBL/GenBank/DDBJ databases">
        <authorList>
            <person name="Mardanov A.V."/>
            <person name="Ravin N.V."/>
            <person name="Dedysh S.N."/>
        </authorList>
    </citation>
    <scope>NUCLEOTIDE SEQUENCE [LARGE SCALE GENOMIC DNA]</scope>
    <source>
        <strain evidence="9 10">AF10</strain>
    </source>
</reference>
<dbReference type="EMBL" id="RDSM01000001">
    <property type="protein sequence ID" value="RXH57258.1"/>
    <property type="molecule type" value="Genomic_DNA"/>
</dbReference>
<dbReference type="AlphaFoldDB" id="A0A4Q0T5B5"/>
<dbReference type="InterPro" id="IPR001543">
    <property type="entry name" value="FliN-like_C"/>
</dbReference>
<evidence type="ECO:0000256" key="2">
    <source>
        <dbReference type="ARBA" id="ARBA00009226"/>
    </source>
</evidence>
<dbReference type="SUPFAM" id="SSF101801">
    <property type="entry name" value="Surface presentation of antigens (SPOA)"/>
    <property type="match status" value="1"/>
</dbReference>
<dbReference type="Pfam" id="PF01052">
    <property type="entry name" value="FliMN_C"/>
    <property type="match status" value="1"/>
</dbReference>
<keyword evidence="4" id="KW-1003">Cell membrane</keyword>
<comment type="caution">
    <text evidence="9">The sequence shown here is derived from an EMBL/GenBank/DDBJ whole genome shotgun (WGS) entry which is preliminary data.</text>
</comment>
<evidence type="ECO:0000259" key="8">
    <source>
        <dbReference type="Pfam" id="PF01052"/>
    </source>
</evidence>
<dbReference type="GO" id="GO:0006935">
    <property type="term" value="P:chemotaxis"/>
    <property type="evidence" value="ECO:0007669"/>
    <property type="project" value="UniProtKB-KW"/>
</dbReference>
<keyword evidence="9" id="KW-0282">Flagellum</keyword>
<dbReference type="GO" id="GO:0003774">
    <property type="term" value="F:cytoskeletal motor activity"/>
    <property type="evidence" value="ECO:0007669"/>
    <property type="project" value="InterPro"/>
</dbReference>
<dbReference type="GO" id="GO:0071973">
    <property type="term" value="P:bacterial-type flagellum-dependent cell motility"/>
    <property type="evidence" value="ECO:0007669"/>
    <property type="project" value="InterPro"/>
</dbReference>
<evidence type="ECO:0000313" key="10">
    <source>
        <dbReference type="Proteomes" id="UP000289437"/>
    </source>
</evidence>
<evidence type="ECO:0000256" key="3">
    <source>
        <dbReference type="ARBA" id="ARBA00021897"/>
    </source>
</evidence>
<comment type="subcellular location">
    <subcellularLocation>
        <location evidence="1">Cell membrane</location>
        <topology evidence="1">Peripheral membrane protein</topology>
        <orientation evidence="1">Cytoplasmic side</orientation>
    </subcellularLocation>
</comment>
<keyword evidence="9" id="KW-0969">Cilium</keyword>
<dbReference type="InterPro" id="IPR001172">
    <property type="entry name" value="FliN_T3SS_HrcQb"/>
</dbReference>
<dbReference type="GO" id="GO:0005886">
    <property type="term" value="C:plasma membrane"/>
    <property type="evidence" value="ECO:0007669"/>
    <property type="project" value="UniProtKB-SubCell"/>
</dbReference>
<feature type="domain" description="Flagellar motor switch protein FliN-like C-terminal" evidence="8">
    <location>
        <begin position="186"/>
        <end position="256"/>
    </location>
</feature>